<dbReference type="InterPro" id="IPR036514">
    <property type="entry name" value="SGNH_hydro_sf"/>
</dbReference>
<dbReference type="EMBL" id="JAVBVO010000003">
    <property type="protein sequence ID" value="MDZ5758975.1"/>
    <property type="molecule type" value="Genomic_DNA"/>
</dbReference>
<gene>
    <name evidence="2" type="ORF">RAK27_09935</name>
</gene>
<evidence type="ECO:0000259" key="1">
    <source>
        <dbReference type="Pfam" id="PF13472"/>
    </source>
</evidence>
<comment type="caution">
    <text evidence="2">The sequence shown here is derived from an EMBL/GenBank/DDBJ whole genome shotgun (WGS) entry which is preliminary data.</text>
</comment>
<dbReference type="Proteomes" id="UP001290462">
    <property type="component" value="Unassembled WGS sequence"/>
</dbReference>
<dbReference type="Gene3D" id="3.40.50.1110">
    <property type="entry name" value="SGNH hydrolase"/>
    <property type="match status" value="1"/>
</dbReference>
<feature type="domain" description="SGNH hydrolase-type esterase" evidence="1">
    <location>
        <begin position="7"/>
        <end position="174"/>
    </location>
</feature>
<evidence type="ECO:0000313" key="2">
    <source>
        <dbReference type="EMBL" id="MDZ5758975.1"/>
    </source>
</evidence>
<accession>A0AAW9JQN1</accession>
<dbReference type="AlphaFoldDB" id="A0AAW9JQN1"/>
<dbReference type="Pfam" id="PF13472">
    <property type="entry name" value="Lipase_GDSL_2"/>
    <property type="match status" value="1"/>
</dbReference>
<sequence>MLKKIILFGDSITAGYLDGYVSKALTDRLAAFLPEDKIINVGIPGDTTNGGLERFEQHVLKRDPDLVTILFGSNDVTLAENISLTMYKNNILTMIEKVGAEKVLLITPSFSNPLVQHDERPNSRILAYGNAIRELAKEHQTLLADLQIAFLDSPNYVDFLQKDGFHLNEKGYDLLAELIVHTLQS</sequence>
<evidence type="ECO:0000313" key="3">
    <source>
        <dbReference type="Proteomes" id="UP001290462"/>
    </source>
</evidence>
<dbReference type="PANTHER" id="PTHR30383">
    <property type="entry name" value="THIOESTERASE 1/PROTEASE 1/LYSOPHOSPHOLIPASE L1"/>
    <property type="match status" value="1"/>
</dbReference>
<dbReference type="GO" id="GO:0004622">
    <property type="term" value="F:phosphatidylcholine lysophospholipase activity"/>
    <property type="evidence" value="ECO:0007669"/>
    <property type="project" value="TreeGrafter"/>
</dbReference>
<dbReference type="InterPro" id="IPR013830">
    <property type="entry name" value="SGNH_hydro"/>
</dbReference>
<dbReference type="PANTHER" id="PTHR30383:SF5">
    <property type="entry name" value="SGNH HYDROLASE-TYPE ESTERASE DOMAIN-CONTAINING PROTEIN"/>
    <property type="match status" value="1"/>
</dbReference>
<protein>
    <submittedName>
        <fullName evidence="2">GDSL-type esterase/lipase family protein</fullName>
    </submittedName>
</protein>
<organism evidence="2 3">
    <name type="scientific">Carnobacterium maltaromaticum</name>
    <name type="common">Carnobacterium piscicola</name>
    <dbReference type="NCBI Taxonomy" id="2751"/>
    <lineage>
        <taxon>Bacteria</taxon>
        <taxon>Bacillati</taxon>
        <taxon>Bacillota</taxon>
        <taxon>Bacilli</taxon>
        <taxon>Lactobacillales</taxon>
        <taxon>Carnobacteriaceae</taxon>
        <taxon>Carnobacterium</taxon>
    </lineage>
</organism>
<proteinExistence type="predicted"/>
<reference evidence="2" key="1">
    <citation type="submission" date="2023-08" db="EMBL/GenBank/DDBJ databases">
        <title>Genomic characterization of piscicolin 126 produced by Carnobacterium maltaromaticum CM22 strain isolated from salmon (Salmo salar).</title>
        <authorList>
            <person name="Gonzalez-Gragera E."/>
            <person name="Garcia-Lopez J.D."/>
            <person name="Teso-Perez C."/>
            <person name="Gimenez-Hernandez I."/>
            <person name="Peralta-Sanchez J.M."/>
            <person name="Valdivia E."/>
            <person name="Montalban-Lopez M."/>
            <person name="Martin-Platero A.M."/>
            <person name="Banos A."/>
            <person name="Martinez-Bueno M."/>
        </authorList>
    </citation>
    <scope>NUCLEOTIDE SEQUENCE</scope>
    <source>
        <strain evidence="2">CM22</strain>
    </source>
</reference>
<dbReference type="SUPFAM" id="SSF52266">
    <property type="entry name" value="SGNH hydrolase"/>
    <property type="match status" value="1"/>
</dbReference>
<dbReference type="RefSeq" id="WP_322808993.1">
    <property type="nucleotide sequence ID" value="NZ_JAVBVO010000003.1"/>
</dbReference>
<dbReference type="InterPro" id="IPR051532">
    <property type="entry name" value="Ester_Hydrolysis_Enzymes"/>
</dbReference>
<name>A0AAW9JQN1_CARML</name>